<keyword evidence="1" id="KW-0732">Signal</keyword>
<keyword evidence="4" id="KW-1185">Reference proteome</keyword>
<accession>A0A9D4HPN4</accession>
<comment type="caution">
    <text evidence="2">The sequence shown here is derived from an EMBL/GenBank/DDBJ whole genome shotgun (WGS) entry which is preliminary data.</text>
</comment>
<evidence type="ECO:0000256" key="1">
    <source>
        <dbReference type="SAM" id="SignalP"/>
    </source>
</evidence>
<protein>
    <submittedName>
        <fullName evidence="2">Uncharacterized protein</fullName>
    </submittedName>
</protein>
<evidence type="ECO:0000313" key="2">
    <source>
        <dbReference type="EMBL" id="KAH3726340.1"/>
    </source>
</evidence>
<dbReference type="EMBL" id="JAIWYP010000012">
    <property type="protein sequence ID" value="KAH3726340.1"/>
    <property type="molecule type" value="Genomic_DNA"/>
</dbReference>
<dbReference type="Proteomes" id="UP000828390">
    <property type="component" value="Unassembled WGS sequence"/>
</dbReference>
<sequence>MLKGYLCLFSFRSRLLMMARILVGSNSVPSSRCRDRMNVAICSSRKSTSN</sequence>
<dbReference type="EMBL" id="JAIWYP010000002">
    <property type="protein sequence ID" value="KAH3862666.1"/>
    <property type="molecule type" value="Genomic_DNA"/>
</dbReference>
<evidence type="ECO:0000313" key="4">
    <source>
        <dbReference type="Proteomes" id="UP000828390"/>
    </source>
</evidence>
<gene>
    <name evidence="3" type="ORF">DPMN_025639</name>
    <name evidence="2" type="ORF">DPMN_052202</name>
</gene>
<evidence type="ECO:0000313" key="3">
    <source>
        <dbReference type="EMBL" id="KAH3862666.1"/>
    </source>
</evidence>
<feature type="signal peptide" evidence="1">
    <location>
        <begin position="1"/>
        <end position="18"/>
    </location>
</feature>
<dbReference type="AlphaFoldDB" id="A0A9D4HPN4"/>
<organism evidence="2 4">
    <name type="scientific">Dreissena polymorpha</name>
    <name type="common">Zebra mussel</name>
    <name type="synonym">Mytilus polymorpha</name>
    <dbReference type="NCBI Taxonomy" id="45954"/>
    <lineage>
        <taxon>Eukaryota</taxon>
        <taxon>Metazoa</taxon>
        <taxon>Spiralia</taxon>
        <taxon>Lophotrochozoa</taxon>
        <taxon>Mollusca</taxon>
        <taxon>Bivalvia</taxon>
        <taxon>Autobranchia</taxon>
        <taxon>Heteroconchia</taxon>
        <taxon>Euheterodonta</taxon>
        <taxon>Imparidentia</taxon>
        <taxon>Neoheterodontei</taxon>
        <taxon>Myida</taxon>
        <taxon>Dreissenoidea</taxon>
        <taxon>Dreissenidae</taxon>
        <taxon>Dreissena</taxon>
    </lineage>
</organism>
<name>A0A9D4HPN4_DREPO</name>
<reference evidence="2" key="2">
    <citation type="submission" date="2020-11" db="EMBL/GenBank/DDBJ databases">
        <authorList>
            <person name="McCartney M.A."/>
            <person name="Auch B."/>
            <person name="Kono T."/>
            <person name="Mallez S."/>
            <person name="Becker A."/>
            <person name="Gohl D.M."/>
            <person name="Silverstein K.A.T."/>
            <person name="Koren S."/>
            <person name="Bechman K.B."/>
            <person name="Herman A."/>
            <person name="Abrahante J.E."/>
            <person name="Garbe J."/>
        </authorList>
    </citation>
    <scope>NUCLEOTIDE SEQUENCE</scope>
    <source>
        <strain evidence="2">Duluth1</strain>
        <tissue evidence="2">Whole animal</tissue>
    </source>
</reference>
<reference evidence="2" key="1">
    <citation type="journal article" date="2019" name="bioRxiv">
        <title>The Genome of the Zebra Mussel, Dreissena polymorpha: A Resource for Invasive Species Research.</title>
        <authorList>
            <person name="McCartney M.A."/>
            <person name="Auch B."/>
            <person name="Kono T."/>
            <person name="Mallez S."/>
            <person name="Zhang Y."/>
            <person name="Obille A."/>
            <person name="Becker A."/>
            <person name="Abrahante J.E."/>
            <person name="Garbe J."/>
            <person name="Badalamenti J.P."/>
            <person name="Herman A."/>
            <person name="Mangelson H."/>
            <person name="Liachko I."/>
            <person name="Sullivan S."/>
            <person name="Sone E.D."/>
            <person name="Koren S."/>
            <person name="Silverstein K.A.T."/>
            <person name="Beckman K.B."/>
            <person name="Gohl D.M."/>
        </authorList>
    </citation>
    <scope>NUCLEOTIDE SEQUENCE</scope>
    <source>
        <strain evidence="2">Duluth1</strain>
        <tissue evidence="2">Whole animal</tissue>
    </source>
</reference>
<proteinExistence type="predicted"/>
<feature type="chain" id="PRO_5040097857" evidence="1">
    <location>
        <begin position="19"/>
        <end position="50"/>
    </location>
</feature>